<dbReference type="Gene3D" id="3.40.50.2000">
    <property type="entry name" value="Glycogen Phosphorylase B"/>
    <property type="match status" value="2"/>
</dbReference>
<dbReference type="EMBL" id="CP015085">
    <property type="protein sequence ID" value="ANK04156.1"/>
    <property type="molecule type" value="Genomic_DNA"/>
</dbReference>
<dbReference type="EC" id="2.4.1.-" evidence="3"/>
<evidence type="ECO:0000313" key="4">
    <source>
        <dbReference type="Proteomes" id="UP000183316"/>
    </source>
</evidence>
<dbReference type="InterPro" id="IPR001296">
    <property type="entry name" value="Glyco_trans_1"/>
</dbReference>
<name>A0A192CEM2_ECO25</name>
<dbReference type="CDD" id="cd03811">
    <property type="entry name" value="GT4_GT28_WabH-like"/>
    <property type="match status" value="1"/>
</dbReference>
<dbReference type="PANTHER" id="PTHR12526">
    <property type="entry name" value="GLYCOSYLTRANSFERASE"/>
    <property type="match status" value="1"/>
</dbReference>
<accession>A0A192CEM2</accession>
<evidence type="ECO:0000313" key="3">
    <source>
        <dbReference type="EMBL" id="ANK04156.1"/>
    </source>
</evidence>
<dbReference type="Proteomes" id="UP000183316">
    <property type="component" value="Chromosome"/>
</dbReference>
<dbReference type="Pfam" id="PF00534">
    <property type="entry name" value="Glycos_transf_1"/>
    <property type="match status" value="1"/>
</dbReference>
<feature type="domain" description="Glycosyl transferase family 1" evidence="1">
    <location>
        <begin position="185"/>
        <end position="333"/>
    </location>
</feature>
<feature type="domain" description="Glycosyltransferase subfamily 4-like N-terminal" evidence="2">
    <location>
        <begin position="23"/>
        <end position="174"/>
    </location>
</feature>
<dbReference type="GO" id="GO:1901135">
    <property type="term" value="P:carbohydrate derivative metabolic process"/>
    <property type="evidence" value="ECO:0007669"/>
    <property type="project" value="UniProtKB-ARBA"/>
</dbReference>
<reference evidence="3 4" key="1">
    <citation type="submission" date="2016-03" db="EMBL/GenBank/DDBJ databases">
        <title>Genome Sequence and Comparative Pathogenic Determinants of Uropathogenic Escherichia coli O25b:H4, a Clinical Isolate from Saudi Arabia.</title>
        <authorList>
            <person name="Alyamani E.A.J."/>
            <person name="Khiyami M.A."/>
            <person name="Booq R.Y."/>
            <person name="Bahwerth F.S."/>
            <person name="Vaisvil B."/>
            <person name="Schmitt D.P."/>
            <person name="Kapatral V."/>
        </authorList>
    </citation>
    <scope>NUCLEOTIDE SEQUENCE [LARGE SCALE GENOMIC DNA]</scope>
    <source>
        <strain evidence="3 4">O25b:H4</strain>
    </source>
</reference>
<keyword evidence="3" id="KW-0328">Glycosyltransferase</keyword>
<proteinExistence type="predicted"/>
<dbReference type="InterPro" id="IPR028098">
    <property type="entry name" value="Glyco_trans_4-like_N"/>
</dbReference>
<organism evidence="3 4">
    <name type="scientific">Escherichia coli O25b:H4</name>
    <dbReference type="NCBI Taxonomy" id="941280"/>
    <lineage>
        <taxon>Bacteria</taxon>
        <taxon>Pseudomonadati</taxon>
        <taxon>Pseudomonadota</taxon>
        <taxon>Gammaproteobacteria</taxon>
        <taxon>Enterobacterales</taxon>
        <taxon>Enterobacteriaceae</taxon>
        <taxon>Escherichia</taxon>
    </lineage>
</organism>
<dbReference type="PANTHER" id="PTHR12526:SF630">
    <property type="entry name" value="GLYCOSYLTRANSFERASE"/>
    <property type="match status" value="1"/>
</dbReference>
<dbReference type="PATRIC" id="fig|941280.3.peg.2871"/>
<gene>
    <name evidence="3" type="ORF">WLH_02895</name>
</gene>
<evidence type="ECO:0000259" key="2">
    <source>
        <dbReference type="Pfam" id="PF13439"/>
    </source>
</evidence>
<dbReference type="Pfam" id="PF13439">
    <property type="entry name" value="Glyco_transf_4"/>
    <property type="match status" value="1"/>
</dbReference>
<keyword evidence="3" id="KW-0808">Transferase</keyword>
<dbReference type="NCBIfam" id="NF007396">
    <property type="entry name" value="PRK09922.1"/>
    <property type="match status" value="1"/>
</dbReference>
<evidence type="ECO:0000259" key="1">
    <source>
        <dbReference type="Pfam" id="PF00534"/>
    </source>
</evidence>
<dbReference type="SUPFAM" id="SSF53756">
    <property type="entry name" value="UDP-Glycosyltransferase/glycogen phosphorylase"/>
    <property type="match status" value="1"/>
</dbReference>
<dbReference type="GO" id="GO:0016757">
    <property type="term" value="F:glycosyltransferase activity"/>
    <property type="evidence" value="ECO:0007669"/>
    <property type="project" value="UniProtKB-KW"/>
</dbReference>
<protein>
    <submittedName>
        <fullName evidence="3">Alpha-D-Glcp alpha-1,6-galactosyltransferase</fullName>
        <ecNumber evidence="3">2.4.1.-</ecNumber>
    </submittedName>
</protein>
<dbReference type="AlphaFoldDB" id="A0A192CEM2"/>
<sequence>MSFTQLMRVSMKIAFIGEAVSGFGGMETVIRDVITTFRQQHIYSEMFFFCRNDKMDKGWLEGIKYSCSFSNIRLGFLRRAKHIHALSKWLQDYQPDVVICIDVISCLYAAKARKKSGIDVPVFSWPHFSLDHKKHAEYITCADYHLAISSGIKQQMINRGVPESTINVIFNPVEAKDTVIPGPEEGETATFIYVGRMKFEGQKRVKDLLDGLSQAQGDWKLHVLGDGSDFEKCQAYGRELKIDNRIVWHGWQKHPWEVVRQDIKKVSALLLTSSFEGFPMTLLESMSWGIPCISADCVSGPGDIIQPDVNGHLYQPGDIAGFVTLLNKYIAGEIHIEHEKIPASIDKFYQSKYYDRLHNIIISAISRRK</sequence>